<dbReference type="Gene3D" id="1.10.287.130">
    <property type="match status" value="1"/>
</dbReference>
<dbReference type="InterPro" id="IPR036890">
    <property type="entry name" value="HATPase_C_sf"/>
</dbReference>
<dbReference type="CDD" id="cd00082">
    <property type="entry name" value="HisKA"/>
    <property type="match status" value="1"/>
</dbReference>
<sequence>MPRLFWKFFTTIWLTMAATVGVIFLLVNFLQGVPFARELDEERRAIALTLTANVLARDGADTATHFVRTSEETLPAGLAISKTATAGACAVPKTVDTRFVLKDGVCYRISLPVRVALTFDNLGPFIPWLAILISSTISAGALARYLIRPVVHLRDGLSALAHGRFDFRIGDKMAGRKDEVTALAHDFDSSAARLQELQDAQQRLFHDVSHELRSPLSRLQAAVGVLRQSPAKLGAMLDRMDREVERLDALVGEVLTLARLTAGSGLPLKTHTLDVIELLNEILGDAAFEAQARDVSITTSVEGAFRAEVEGELIYRALENVVRNAVKYTAEHSRISVACEAATDRLKICVTDQGPGVRRDELERIFQPFSRGNEAVPRGGYGLGLAITRQAIERHGGRVHASLPNAGGLAITLELPRRPTPYGSADDQASRDFT</sequence>
<dbReference type="InterPro" id="IPR003594">
    <property type="entry name" value="HATPase_dom"/>
</dbReference>
<dbReference type="Pfam" id="PF02518">
    <property type="entry name" value="HATPase_c"/>
    <property type="match status" value="1"/>
</dbReference>
<dbReference type="InterPro" id="IPR036097">
    <property type="entry name" value="HisK_dim/P_sf"/>
</dbReference>
<accession>A0A4Q1TNM0</accession>
<dbReference type="Gene3D" id="1.10.8.500">
    <property type="entry name" value="HAMP domain in histidine kinase"/>
    <property type="match status" value="1"/>
</dbReference>
<evidence type="ECO:0000259" key="11">
    <source>
        <dbReference type="PROSITE" id="PS50109"/>
    </source>
</evidence>
<dbReference type="InterPro" id="IPR003660">
    <property type="entry name" value="HAMP_dom"/>
</dbReference>
<evidence type="ECO:0000256" key="5">
    <source>
        <dbReference type="ARBA" id="ARBA00022553"/>
    </source>
</evidence>
<dbReference type="CDD" id="cd06225">
    <property type="entry name" value="HAMP"/>
    <property type="match status" value="1"/>
</dbReference>
<dbReference type="RefSeq" id="WP_129421177.1">
    <property type="nucleotide sequence ID" value="NZ_MZMU01000018.1"/>
</dbReference>
<evidence type="ECO:0000313" key="14">
    <source>
        <dbReference type="Proteomes" id="UP000290767"/>
    </source>
</evidence>
<evidence type="ECO:0000256" key="8">
    <source>
        <dbReference type="ARBA" id="ARBA00022777"/>
    </source>
</evidence>
<comment type="subcellular location">
    <subcellularLocation>
        <location evidence="2">Cell membrane</location>
        <topology evidence="2">Multi-pass membrane protein</topology>
    </subcellularLocation>
</comment>
<dbReference type="SMART" id="SM00388">
    <property type="entry name" value="HisKA"/>
    <property type="match status" value="1"/>
</dbReference>
<gene>
    <name evidence="13" type="ORF">B5P46_25405</name>
</gene>
<dbReference type="InterPro" id="IPR005467">
    <property type="entry name" value="His_kinase_dom"/>
</dbReference>
<comment type="caution">
    <text evidence="13">The sequence shown here is derived from an EMBL/GenBank/DDBJ whole genome shotgun (WGS) entry which is preliminary data.</text>
</comment>
<dbReference type="PANTHER" id="PTHR44936">
    <property type="entry name" value="SENSOR PROTEIN CREC"/>
    <property type="match status" value="1"/>
</dbReference>
<keyword evidence="10" id="KW-1133">Transmembrane helix</keyword>
<dbReference type="SUPFAM" id="SSF47384">
    <property type="entry name" value="Homodimeric domain of signal transducing histidine kinase"/>
    <property type="match status" value="1"/>
</dbReference>
<dbReference type="SUPFAM" id="SSF55874">
    <property type="entry name" value="ATPase domain of HSP90 chaperone/DNA topoisomerase II/histidine kinase"/>
    <property type="match status" value="1"/>
</dbReference>
<dbReference type="PROSITE" id="PS50885">
    <property type="entry name" value="HAMP"/>
    <property type="match status" value="1"/>
</dbReference>
<keyword evidence="10" id="KW-0812">Transmembrane</keyword>
<dbReference type="SMART" id="SM00304">
    <property type="entry name" value="HAMP"/>
    <property type="match status" value="1"/>
</dbReference>
<dbReference type="InterPro" id="IPR050980">
    <property type="entry name" value="2C_sensor_his_kinase"/>
</dbReference>
<evidence type="ECO:0000256" key="2">
    <source>
        <dbReference type="ARBA" id="ARBA00004651"/>
    </source>
</evidence>
<protein>
    <recommendedName>
        <fullName evidence="3">histidine kinase</fullName>
        <ecNumber evidence="3">2.7.13.3</ecNumber>
    </recommendedName>
</protein>
<keyword evidence="4" id="KW-1003">Cell membrane</keyword>
<keyword evidence="9" id="KW-0067">ATP-binding</keyword>
<keyword evidence="8 13" id="KW-0418">Kinase</keyword>
<keyword evidence="7" id="KW-0547">Nucleotide-binding</keyword>
<evidence type="ECO:0000256" key="9">
    <source>
        <dbReference type="ARBA" id="ARBA00022840"/>
    </source>
</evidence>
<dbReference type="Pfam" id="PF00512">
    <property type="entry name" value="HisKA"/>
    <property type="match status" value="1"/>
</dbReference>
<evidence type="ECO:0000259" key="12">
    <source>
        <dbReference type="PROSITE" id="PS50885"/>
    </source>
</evidence>
<dbReference type="Proteomes" id="UP000290767">
    <property type="component" value="Unassembled WGS sequence"/>
</dbReference>
<evidence type="ECO:0000256" key="3">
    <source>
        <dbReference type="ARBA" id="ARBA00012438"/>
    </source>
</evidence>
<comment type="catalytic activity">
    <reaction evidence="1">
        <text>ATP + protein L-histidine = ADP + protein N-phospho-L-histidine.</text>
        <dbReference type="EC" id="2.7.13.3"/>
    </reaction>
</comment>
<dbReference type="Pfam" id="PF00672">
    <property type="entry name" value="HAMP"/>
    <property type="match status" value="1"/>
</dbReference>
<dbReference type="GO" id="GO:0005524">
    <property type="term" value="F:ATP binding"/>
    <property type="evidence" value="ECO:0007669"/>
    <property type="project" value="UniProtKB-KW"/>
</dbReference>
<name>A0A4Q1TNM0_RHILE</name>
<dbReference type="PANTHER" id="PTHR44936:SF10">
    <property type="entry name" value="SENSOR PROTEIN RSTB"/>
    <property type="match status" value="1"/>
</dbReference>
<evidence type="ECO:0000256" key="10">
    <source>
        <dbReference type="SAM" id="Phobius"/>
    </source>
</evidence>
<dbReference type="PRINTS" id="PR00344">
    <property type="entry name" value="BCTRLSENSOR"/>
</dbReference>
<feature type="transmembrane region" description="Helical" evidence="10">
    <location>
        <begin position="12"/>
        <end position="30"/>
    </location>
</feature>
<feature type="domain" description="HAMP" evidence="12">
    <location>
        <begin position="144"/>
        <end position="199"/>
    </location>
</feature>
<dbReference type="InterPro" id="IPR004358">
    <property type="entry name" value="Sig_transdc_His_kin-like_C"/>
</dbReference>
<dbReference type="GO" id="GO:0005886">
    <property type="term" value="C:plasma membrane"/>
    <property type="evidence" value="ECO:0007669"/>
    <property type="project" value="UniProtKB-SubCell"/>
</dbReference>
<keyword evidence="5" id="KW-0597">Phosphoprotein</keyword>
<dbReference type="EMBL" id="MZMU01000018">
    <property type="protein sequence ID" value="RXT19645.1"/>
    <property type="molecule type" value="Genomic_DNA"/>
</dbReference>
<dbReference type="EC" id="2.7.13.3" evidence="3"/>
<evidence type="ECO:0000256" key="6">
    <source>
        <dbReference type="ARBA" id="ARBA00022679"/>
    </source>
</evidence>
<evidence type="ECO:0000256" key="4">
    <source>
        <dbReference type="ARBA" id="ARBA00022475"/>
    </source>
</evidence>
<keyword evidence="10" id="KW-0472">Membrane</keyword>
<proteinExistence type="predicted"/>
<dbReference type="Gene3D" id="3.30.565.10">
    <property type="entry name" value="Histidine kinase-like ATPase, C-terminal domain"/>
    <property type="match status" value="1"/>
</dbReference>
<keyword evidence="6" id="KW-0808">Transferase</keyword>
<evidence type="ECO:0000256" key="7">
    <source>
        <dbReference type="ARBA" id="ARBA00022741"/>
    </source>
</evidence>
<feature type="domain" description="Histidine kinase" evidence="11">
    <location>
        <begin position="207"/>
        <end position="419"/>
    </location>
</feature>
<dbReference type="InterPro" id="IPR003661">
    <property type="entry name" value="HisK_dim/P_dom"/>
</dbReference>
<dbReference type="GO" id="GO:0000155">
    <property type="term" value="F:phosphorelay sensor kinase activity"/>
    <property type="evidence" value="ECO:0007669"/>
    <property type="project" value="InterPro"/>
</dbReference>
<dbReference type="SMART" id="SM00387">
    <property type="entry name" value="HATPase_c"/>
    <property type="match status" value="1"/>
</dbReference>
<evidence type="ECO:0000313" key="13">
    <source>
        <dbReference type="EMBL" id="RXT19645.1"/>
    </source>
</evidence>
<reference evidence="13 14" key="1">
    <citation type="submission" date="2017-03" db="EMBL/GenBank/DDBJ databases">
        <authorList>
            <person name="Safronova V.I."/>
            <person name="Sazanova A.L."/>
            <person name="Chirak E.R."/>
        </authorList>
    </citation>
    <scope>NUCLEOTIDE SEQUENCE [LARGE SCALE GENOMIC DNA]</scope>
    <source>
        <strain evidence="13 14">Tri-43</strain>
    </source>
</reference>
<organism evidence="13 14">
    <name type="scientific">Rhizobium leguminosarum</name>
    <dbReference type="NCBI Taxonomy" id="384"/>
    <lineage>
        <taxon>Bacteria</taxon>
        <taxon>Pseudomonadati</taxon>
        <taxon>Pseudomonadota</taxon>
        <taxon>Alphaproteobacteria</taxon>
        <taxon>Hyphomicrobiales</taxon>
        <taxon>Rhizobiaceae</taxon>
        <taxon>Rhizobium/Agrobacterium group</taxon>
        <taxon>Rhizobium</taxon>
    </lineage>
</organism>
<dbReference type="AlphaFoldDB" id="A0A4Q1TNM0"/>
<evidence type="ECO:0000256" key="1">
    <source>
        <dbReference type="ARBA" id="ARBA00000085"/>
    </source>
</evidence>
<dbReference type="SUPFAM" id="SSF158472">
    <property type="entry name" value="HAMP domain-like"/>
    <property type="match status" value="1"/>
</dbReference>
<dbReference type="PROSITE" id="PS50109">
    <property type="entry name" value="HIS_KIN"/>
    <property type="match status" value="1"/>
</dbReference>